<dbReference type="GO" id="GO:0097431">
    <property type="term" value="C:mitotic spindle pole"/>
    <property type="evidence" value="ECO:0007669"/>
    <property type="project" value="TreeGrafter"/>
</dbReference>
<evidence type="ECO:0000256" key="7">
    <source>
        <dbReference type="ARBA" id="ARBA00039966"/>
    </source>
</evidence>
<keyword evidence="6" id="KW-0206">Cytoskeleton</keyword>
<evidence type="ECO:0000256" key="2">
    <source>
        <dbReference type="ARBA" id="ARBA00011375"/>
    </source>
</evidence>
<dbReference type="OrthoDB" id="512473at2759"/>
<dbReference type="PANTHER" id="PTHR16056">
    <property type="entry name" value="REGULATOR OF MICROTUBULE DYNAMICS PROTEIN"/>
    <property type="match status" value="1"/>
</dbReference>
<keyword evidence="5" id="KW-0802">TPR repeat</keyword>
<evidence type="ECO:0000256" key="8">
    <source>
        <dbReference type="ARBA" id="ARBA00041958"/>
    </source>
</evidence>
<dbReference type="Pfam" id="PF21033">
    <property type="entry name" value="RMD1-3"/>
    <property type="match status" value="2"/>
</dbReference>
<dbReference type="SUPFAM" id="SSF48452">
    <property type="entry name" value="TPR-like"/>
    <property type="match status" value="1"/>
</dbReference>
<organism evidence="9">
    <name type="scientific">Cyprideis torosa</name>
    <dbReference type="NCBI Taxonomy" id="163714"/>
    <lineage>
        <taxon>Eukaryota</taxon>
        <taxon>Metazoa</taxon>
        <taxon>Ecdysozoa</taxon>
        <taxon>Arthropoda</taxon>
        <taxon>Crustacea</taxon>
        <taxon>Oligostraca</taxon>
        <taxon>Ostracoda</taxon>
        <taxon>Podocopa</taxon>
        <taxon>Podocopida</taxon>
        <taxon>Cytherocopina</taxon>
        <taxon>Cytheroidea</taxon>
        <taxon>Cytherideidae</taxon>
        <taxon>Cyprideis</taxon>
    </lineage>
</organism>
<dbReference type="GO" id="GO:0008017">
    <property type="term" value="F:microtubule binding"/>
    <property type="evidence" value="ECO:0007669"/>
    <property type="project" value="TreeGrafter"/>
</dbReference>
<dbReference type="EMBL" id="OB662034">
    <property type="protein sequence ID" value="CAD7229379.1"/>
    <property type="molecule type" value="Genomic_DNA"/>
</dbReference>
<dbReference type="PANTHER" id="PTHR16056:SF16">
    <property type="entry name" value="REGULATOR OF MICROTUBULE DYNAMICS PROTEIN 1"/>
    <property type="match status" value="1"/>
</dbReference>
<evidence type="ECO:0000256" key="1">
    <source>
        <dbReference type="ARBA" id="ARBA00004245"/>
    </source>
</evidence>
<gene>
    <name evidence="9" type="ORF">CTOB1V02_LOCUS7251</name>
</gene>
<proteinExistence type="predicted"/>
<evidence type="ECO:0000256" key="6">
    <source>
        <dbReference type="ARBA" id="ARBA00023212"/>
    </source>
</evidence>
<dbReference type="GO" id="GO:0005737">
    <property type="term" value="C:cytoplasm"/>
    <property type="evidence" value="ECO:0007669"/>
    <property type="project" value="TreeGrafter"/>
</dbReference>
<protein>
    <recommendedName>
        <fullName evidence="7">Regulator of microtubule dynamics protein 1</fullName>
    </recommendedName>
    <alternativeName>
        <fullName evidence="8">Protein FAM82B</fullName>
    </alternativeName>
</protein>
<evidence type="ECO:0000313" key="9">
    <source>
        <dbReference type="EMBL" id="CAD7229379.1"/>
    </source>
</evidence>
<dbReference type="InterPro" id="IPR049039">
    <property type="entry name" value="RMD1-3_a_helical_rpt"/>
</dbReference>
<evidence type="ECO:0000256" key="3">
    <source>
        <dbReference type="ARBA" id="ARBA00022490"/>
    </source>
</evidence>
<dbReference type="GO" id="GO:0005876">
    <property type="term" value="C:spindle microtubule"/>
    <property type="evidence" value="ECO:0007669"/>
    <property type="project" value="TreeGrafter"/>
</dbReference>
<sequence>MMGRFAFEVSQLSYLERRVAAALFANPPEATLDDALNHFILADEYAPFIWLENKLFIVKTLKLMKRNQKDIIAHLREANSVRDKLTDEVSDRRDGGNIMLRVFVTLCVLWVVSGRTLDKYHIDELLASGKNGAYEAAENLKKELGDQENPELLWRLAKVEHEIRKYEKKESKQEKLQKKALEYAERALALEDSNPEIHKWYAVALGGMTDFVSIKQKLKIAHTFEKEIRRALELNPNDWELHYLLGRFLFGTSQIGWFERKLATAIFGAPPTGTVEGAIDEFLVAERLSDGTELINKVFLAKAYLENDNYKSAVKVAKEGLLLEPKSYDETHGLQELEKIMKSYHKYA</sequence>
<name>A0A7R8WD22_9CRUS</name>
<keyword evidence="3" id="KW-0963">Cytoplasm</keyword>
<reference evidence="9" key="1">
    <citation type="submission" date="2020-11" db="EMBL/GenBank/DDBJ databases">
        <authorList>
            <person name="Tran Van P."/>
        </authorList>
    </citation>
    <scope>NUCLEOTIDE SEQUENCE</scope>
</reference>
<comment type="subunit">
    <text evidence="2">Interacts with microtubules.</text>
</comment>
<accession>A0A7R8WD22</accession>
<evidence type="ECO:0000256" key="4">
    <source>
        <dbReference type="ARBA" id="ARBA00022737"/>
    </source>
</evidence>
<dbReference type="Gene3D" id="1.25.40.10">
    <property type="entry name" value="Tetratricopeptide repeat domain"/>
    <property type="match status" value="1"/>
</dbReference>
<comment type="subcellular location">
    <subcellularLocation>
        <location evidence="1">Cytoplasm</location>
        <location evidence="1">Cytoskeleton</location>
    </subcellularLocation>
</comment>
<dbReference type="AlphaFoldDB" id="A0A7R8WD22"/>
<keyword evidence="4" id="KW-0677">Repeat</keyword>
<dbReference type="InterPro" id="IPR011990">
    <property type="entry name" value="TPR-like_helical_dom_sf"/>
</dbReference>
<evidence type="ECO:0000256" key="5">
    <source>
        <dbReference type="ARBA" id="ARBA00022803"/>
    </source>
</evidence>